<evidence type="ECO:0000313" key="3">
    <source>
        <dbReference type="Proteomes" id="UP001432039"/>
    </source>
</evidence>
<accession>A0ABZ1T303</accession>
<dbReference type="EMBL" id="CP108090">
    <property type="protein sequence ID" value="WUQ10233.1"/>
    <property type="molecule type" value="Genomic_DNA"/>
</dbReference>
<proteinExistence type="predicted"/>
<evidence type="ECO:0000313" key="2">
    <source>
        <dbReference type="EMBL" id="WUQ10233.1"/>
    </source>
</evidence>
<dbReference type="Proteomes" id="UP001432039">
    <property type="component" value="Chromosome"/>
</dbReference>
<name>A0ABZ1T303_STRVG</name>
<feature type="transmembrane region" description="Helical" evidence="1">
    <location>
        <begin position="22"/>
        <end position="46"/>
    </location>
</feature>
<gene>
    <name evidence="2" type="ORF">OG517_01600</name>
</gene>
<keyword evidence="1" id="KW-0812">Transmembrane</keyword>
<protein>
    <submittedName>
        <fullName evidence="2">Uncharacterized protein</fullName>
    </submittedName>
</protein>
<evidence type="ECO:0000256" key="1">
    <source>
        <dbReference type="SAM" id="Phobius"/>
    </source>
</evidence>
<keyword evidence="1" id="KW-0472">Membrane</keyword>
<keyword evidence="1" id="KW-1133">Transmembrane helix</keyword>
<dbReference type="RefSeq" id="WP_328959795.1">
    <property type="nucleotide sequence ID" value="NZ_CP108090.1"/>
</dbReference>
<organism evidence="2 3">
    <name type="scientific">Streptomyces virginiae</name>
    <name type="common">Streptomyces cinnamonensis</name>
    <dbReference type="NCBI Taxonomy" id="1961"/>
    <lineage>
        <taxon>Bacteria</taxon>
        <taxon>Bacillati</taxon>
        <taxon>Actinomycetota</taxon>
        <taxon>Actinomycetes</taxon>
        <taxon>Kitasatosporales</taxon>
        <taxon>Streptomycetaceae</taxon>
        <taxon>Streptomyces</taxon>
    </lineage>
</organism>
<keyword evidence="3" id="KW-1185">Reference proteome</keyword>
<sequence length="47" mass="4656">MHARIADGLSDLRDPKGTGHPFWASAGATLVLGSAAALVLGVLSAAL</sequence>
<reference evidence="2" key="1">
    <citation type="submission" date="2022-10" db="EMBL/GenBank/DDBJ databases">
        <title>The complete genomes of actinobacterial strains from the NBC collection.</title>
        <authorList>
            <person name="Joergensen T.S."/>
            <person name="Alvarez Arevalo M."/>
            <person name="Sterndorff E.B."/>
            <person name="Faurdal D."/>
            <person name="Vuksanovic O."/>
            <person name="Mourched A.-S."/>
            <person name="Charusanti P."/>
            <person name="Shaw S."/>
            <person name="Blin K."/>
            <person name="Weber T."/>
        </authorList>
    </citation>
    <scope>NUCLEOTIDE SEQUENCE</scope>
    <source>
        <strain evidence="2">NBC_00248</strain>
    </source>
</reference>